<dbReference type="Proteomes" id="UP000070371">
    <property type="component" value="Chromosome"/>
</dbReference>
<gene>
    <name evidence="3" type="ORF">RC74_20075</name>
</gene>
<accession>A0A126V5K4</accession>
<proteinExistence type="inferred from homology"/>
<sequence>MTERKSVLITGASAGIGAATAVLAAAQGYNVGIGYRSDEKGAREVAKRAHALGAKTVLLQGDMAVEADILRIFTQCDTALGPLYGLVNNAGIVDTTQRVEDMSRVRLEQMFMVNTVGVIQCAQHAVKRMAKRYGGVGGCIVNISSVAARTGSAGQYVDYAASKAAVDIFTTGLAQENAREGIRVNAVRPGITRTQIHAKGGEPGREDALAHLIPMGRAGEATEIAEAILFLLSEKASYMTGAILDVGGGR</sequence>
<evidence type="ECO:0000313" key="3">
    <source>
        <dbReference type="EMBL" id="AML53245.1"/>
    </source>
</evidence>
<dbReference type="SUPFAM" id="SSF51735">
    <property type="entry name" value="NAD(P)-binding Rossmann-fold domains"/>
    <property type="match status" value="1"/>
</dbReference>
<dbReference type="OrthoDB" id="20590at2"/>
<keyword evidence="4" id="KW-1185">Reference proteome</keyword>
<evidence type="ECO:0000313" key="4">
    <source>
        <dbReference type="Proteomes" id="UP000070371"/>
    </source>
</evidence>
<dbReference type="InterPro" id="IPR020904">
    <property type="entry name" value="Sc_DH/Rdtase_CS"/>
</dbReference>
<keyword evidence="2" id="KW-0560">Oxidoreductase</keyword>
<dbReference type="PROSITE" id="PS00061">
    <property type="entry name" value="ADH_SHORT"/>
    <property type="match status" value="1"/>
</dbReference>
<evidence type="ECO:0000256" key="1">
    <source>
        <dbReference type="ARBA" id="ARBA00006484"/>
    </source>
</evidence>
<dbReference type="Pfam" id="PF13561">
    <property type="entry name" value="adh_short_C2"/>
    <property type="match status" value="1"/>
</dbReference>
<dbReference type="InterPro" id="IPR002347">
    <property type="entry name" value="SDR_fam"/>
</dbReference>
<name>A0A126V5K4_9RHOB</name>
<dbReference type="PANTHER" id="PTHR43639">
    <property type="entry name" value="OXIDOREDUCTASE, SHORT-CHAIN DEHYDROGENASE/REDUCTASE FAMILY (AFU_ORTHOLOGUE AFUA_5G02870)"/>
    <property type="match status" value="1"/>
</dbReference>
<reference evidence="3 4" key="1">
    <citation type="submission" date="2016-02" db="EMBL/GenBank/DDBJ databases">
        <title>Complete genome sequence of Halocynthiibacter arcticus PAMC 20958t from arctic marine sediment.</title>
        <authorList>
            <person name="Lee Y.M."/>
            <person name="Baek K."/>
            <person name="Lee H.K."/>
            <person name="Shin S.C."/>
        </authorList>
    </citation>
    <scope>NUCLEOTIDE SEQUENCE [LARGE SCALE GENOMIC DNA]</scope>
    <source>
        <strain evidence="3">PAMC 20958</strain>
    </source>
</reference>
<protein>
    <recommendedName>
        <fullName evidence="5">Sugar dehydrogenase</fullName>
    </recommendedName>
</protein>
<evidence type="ECO:0008006" key="5">
    <source>
        <dbReference type="Google" id="ProtNLM"/>
    </source>
</evidence>
<dbReference type="PANTHER" id="PTHR43639:SF1">
    <property type="entry name" value="SHORT-CHAIN DEHYDROGENASE_REDUCTASE FAMILY PROTEIN"/>
    <property type="match status" value="1"/>
</dbReference>
<dbReference type="CDD" id="cd05233">
    <property type="entry name" value="SDR_c"/>
    <property type="match status" value="1"/>
</dbReference>
<organism evidence="3 4">
    <name type="scientific">Falsihalocynthiibacter arcticus</name>
    <dbReference type="NCBI Taxonomy" id="1579316"/>
    <lineage>
        <taxon>Bacteria</taxon>
        <taxon>Pseudomonadati</taxon>
        <taxon>Pseudomonadota</taxon>
        <taxon>Alphaproteobacteria</taxon>
        <taxon>Rhodobacterales</taxon>
        <taxon>Roseobacteraceae</taxon>
        <taxon>Falsihalocynthiibacter</taxon>
    </lineage>
</organism>
<dbReference type="AlphaFoldDB" id="A0A126V5K4"/>
<comment type="similarity">
    <text evidence="1">Belongs to the short-chain dehydrogenases/reductases (SDR) family.</text>
</comment>
<dbReference type="PRINTS" id="PR00080">
    <property type="entry name" value="SDRFAMILY"/>
</dbReference>
<dbReference type="GO" id="GO:0016491">
    <property type="term" value="F:oxidoreductase activity"/>
    <property type="evidence" value="ECO:0007669"/>
    <property type="project" value="UniProtKB-KW"/>
</dbReference>
<dbReference type="RefSeq" id="WP_039001337.1">
    <property type="nucleotide sequence ID" value="NZ_CP014327.1"/>
</dbReference>
<dbReference type="FunFam" id="3.40.50.720:FF:000084">
    <property type="entry name" value="Short-chain dehydrogenase reductase"/>
    <property type="match status" value="1"/>
</dbReference>
<dbReference type="InterPro" id="IPR036291">
    <property type="entry name" value="NAD(P)-bd_dom_sf"/>
</dbReference>
<dbReference type="STRING" id="1579316.RC74_20075"/>
<evidence type="ECO:0000256" key="2">
    <source>
        <dbReference type="ARBA" id="ARBA00023002"/>
    </source>
</evidence>
<dbReference type="KEGG" id="hat:RC74_20075"/>
<dbReference type="EMBL" id="CP014327">
    <property type="protein sequence ID" value="AML53245.1"/>
    <property type="molecule type" value="Genomic_DNA"/>
</dbReference>
<dbReference type="Gene3D" id="3.40.50.720">
    <property type="entry name" value="NAD(P)-binding Rossmann-like Domain"/>
    <property type="match status" value="1"/>
</dbReference>
<dbReference type="PRINTS" id="PR00081">
    <property type="entry name" value="GDHRDH"/>
</dbReference>